<comment type="caution">
    <text evidence="1">The sequence shown here is derived from an EMBL/GenBank/DDBJ whole genome shotgun (WGS) entry which is preliminary data.</text>
</comment>
<reference evidence="1" key="1">
    <citation type="submission" date="2023-03" db="EMBL/GenBank/DDBJ databases">
        <title>Massive genome expansion in bonnet fungi (Mycena s.s.) driven by repeated elements and novel gene families across ecological guilds.</title>
        <authorList>
            <consortium name="Lawrence Berkeley National Laboratory"/>
            <person name="Harder C.B."/>
            <person name="Miyauchi S."/>
            <person name="Viragh M."/>
            <person name="Kuo A."/>
            <person name="Thoen E."/>
            <person name="Andreopoulos B."/>
            <person name="Lu D."/>
            <person name="Skrede I."/>
            <person name="Drula E."/>
            <person name="Henrissat B."/>
            <person name="Morin E."/>
            <person name="Kohler A."/>
            <person name="Barry K."/>
            <person name="LaButti K."/>
            <person name="Morin E."/>
            <person name="Salamov A."/>
            <person name="Lipzen A."/>
            <person name="Mereny Z."/>
            <person name="Hegedus B."/>
            <person name="Baldrian P."/>
            <person name="Stursova M."/>
            <person name="Weitz H."/>
            <person name="Taylor A."/>
            <person name="Grigoriev I.V."/>
            <person name="Nagy L.G."/>
            <person name="Martin F."/>
            <person name="Kauserud H."/>
        </authorList>
    </citation>
    <scope>NUCLEOTIDE SEQUENCE</scope>
    <source>
        <strain evidence="1">CBHHK182m</strain>
    </source>
</reference>
<protein>
    <submittedName>
        <fullName evidence="1">Uncharacterized protein</fullName>
    </submittedName>
</protein>
<evidence type="ECO:0000313" key="2">
    <source>
        <dbReference type="Proteomes" id="UP001215598"/>
    </source>
</evidence>
<organism evidence="1 2">
    <name type="scientific">Mycena metata</name>
    <dbReference type="NCBI Taxonomy" id="1033252"/>
    <lineage>
        <taxon>Eukaryota</taxon>
        <taxon>Fungi</taxon>
        <taxon>Dikarya</taxon>
        <taxon>Basidiomycota</taxon>
        <taxon>Agaricomycotina</taxon>
        <taxon>Agaricomycetes</taxon>
        <taxon>Agaricomycetidae</taxon>
        <taxon>Agaricales</taxon>
        <taxon>Marasmiineae</taxon>
        <taxon>Mycenaceae</taxon>
        <taxon>Mycena</taxon>
    </lineage>
</organism>
<proteinExistence type="predicted"/>
<keyword evidence="2" id="KW-1185">Reference proteome</keyword>
<gene>
    <name evidence="1" type="ORF">B0H16DRAFT_1461629</name>
</gene>
<name>A0AAD7IQH8_9AGAR</name>
<dbReference type="EMBL" id="JARKIB010000073">
    <property type="protein sequence ID" value="KAJ7748348.1"/>
    <property type="molecule type" value="Genomic_DNA"/>
</dbReference>
<evidence type="ECO:0000313" key="1">
    <source>
        <dbReference type="EMBL" id="KAJ7748348.1"/>
    </source>
</evidence>
<dbReference type="AlphaFoldDB" id="A0AAD7IQH8"/>
<dbReference type="Proteomes" id="UP001215598">
    <property type="component" value="Unassembled WGS sequence"/>
</dbReference>
<accession>A0AAD7IQH8</accession>
<sequence>MYRQREKLNGFSGISDYILEPFPSNHYLFVEFTLAEHPRSFLYFPQFLRLGTIWTHWASNRAAAAAATWKSSPMFSPSENDGQPDRAASNHIKLFYMSFPLSSHASPRVHKAKYCDGTAYNQWPLRESAQAFWWTNWEVGCGARAALWFSKKKHVNVISVWLQANWTRLIARFGQQCLKSWSKVGTKTSKQSRETECCARDWREKSKNGARNDKIRARTKMSRKIINVQTEHHNFRVVLSEYRTVPLGARSAALGLDLGLLHSDWAHGGDGGGAALGALRK</sequence>